<dbReference type="PANTHER" id="PTHR11599">
    <property type="entry name" value="PROTEASOME SUBUNIT ALPHA/BETA"/>
    <property type="match status" value="1"/>
</dbReference>
<gene>
    <name evidence="6" type="primary">Contig10408.g11096</name>
    <name evidence="6" type="ORF">STYLEM_21018</name>
</gene>
<dbReference type="InParanoid" id="A0A078BFD2"/>
<evidence type="ECO:0000313" key="6">
    <source>
        <dbReference type="EMBL" id="CDW91857.1"/>
    </source>
</evidence>
<dbReference type="FunFam" id="3.60.20.10:FF:000004">
    <property type="entry name" value="Proteasome subunit alpha type-4"/>
    <property type="match status" value="1"/>
</dbReference>
<protein>
    <submittedName>
        <fullName evidence="6">Proteasome subunit alpha</fullName>
    </submittedName>
</protein>
<accession>A0A078BFD2</accession>
<comment type="similarity">
    <text evidence="4">Belongs to the peptidase T1A family.</text>
</comment>
<proteinExistence type="inferred from homology"/>
<dbReference type="OMA" id="ICMLDHH"/>
<dbReference type="GO" id="GO:0019773">
    <property type="term" value="C:proteasome core complex, alpha-subunit complex"/>
    <property type="evidence" value="ECO:0007669"/>
    <property type="project" value="UniProtKB-UniRule"/>
</dbReference>
<comment type="subcellular location">
    <subcellularLocation>
        <location evidence="1">Cytoplasm</location>
    </subcellularLocation>
</comment>
<dbReference type="FunCoup" id="A0A078BFD2">
    <property type="interactions" value="306"/>
</dbReference>
<evidence type="ECO:0000256" key="2">
    <source>
        <dbReference type="ARBA" id="ARBA00022490"/>
    </source>
</evidence>
<evidence type="ECO:0000256" key="1">
    <source>
        <dbReference type="ARBA" id="ARBA00004496"/>
    </source>
</evidence>
<dbReference type="GO" id="GO:0005737">
    <property type="term" value="C:cytoplasm"/>
    <property type="evidence" value="ECO:0007669"/>
    <property type="project" value="UniProtKB-SubCell"/>
</dbReference>
<dbReference type="SMART" id="SM00948">
    <property type="entry name" value="Proteasome_A_N"/>
    <property type="match status" value="1"/>
</dbReference>
<dbReference type="Pfam" id="PF00227">
    <property type="entry name" value="Proteasome"/>
    <property type="match status" value="1"/>
</dbReference>
<name>A0A078BFD2_STYLE</name>
<dbReference type="AlphaFoldDB" id="A0A078BFD2"/>
<organism evidence="6 7">
    <name type="scientific">Stylonychia lemnae</name>
    <name type="common">Ciliate</name>
    <dbReference type="NCBI Taxonomy" id="5949"/>
    <lineage>
        <taxon>Eukaryota</taxon>
        <taxon>Sar</taxon>
        <taxon>Alveolata</taxon>
        <taxon>Ciliophora</taxon>
        <taxon>Intramacronucleata</taxon>
        <taxon>Spirotrichea</taxon>
        <taxon>Stichotrichia</taxon>
        <taxon>Sporadotrichida</taxon>
        <taxon>Oxytrichidae</taxon>
        <taxon>Stylonychinae</taxon>
        <taxon>Stylonychia</taxon>
    </lineage>
</organism>
<feature type="domain" description="Proteasome alpha-type subunits" evidence="5">
    <location>
        <begin position="4"/>
        <end position="26"/>
    </location>
</feature>
<dbReference type="Proteomes" id="UP000039865">
    <property type="component" value="Unassembled WGS sequence"/>
</dbReference>
<keyword evidence="3 4" id="KW-0647">Proteasome</keyword>
<evidence type="ECO:0000256" key="4">
    <source>
        <dbReference type="PROSITE-ProRule" id="PRU00808"/>
    </source>
</evidence>
<dbReference type="Pfam" id="PF10584">
    <property type="entry name" value="Proteasome_A_N"/>
    <property type="match status" value="1"/>
</dbReference>
<dbReference type="InterPro" id="IPR001353">
    <property type="entry name" value="Proteasome_sua/b"/>
</dbReference>
<dbReference type="InterPro" id="IPR050115">
    <property type="entry name" value="Proteasome_alpha"/>
</dbReference>
<sequence length="245" mass="27615">MPTYDKAITIFAPDGNLFQVQYAFEAVNRGSATVGVKGQDCVVLAVEKKTTAALQDPHTIKKILQVDQHIMLTFAGLQADARVLVDKARVECQSFRFNLEDEPSLEYIARFVAETQQKYTQKGGVRPFGISTFMIGYEGKEPRLYQTEPSGAYSLWKANAIGRNSKNLREYLEKNHKDGMSNNQAIKLAVEALLEVVESSKNIEICLMTGPKQFQTLDDETIDKFVKEIEKEREEETAAKQQQPK</sequence>
<dbReference type="NCBIfam" id="NF003075">
    <property type="entry name" value="PRK03996.1"/>
    <property type="match status" value="1"/>
</dbReference>
<keyword evidence="7" id="KW-1185">Reference proteome</keyword>
<dbReference type="InterPro" id="IPR029055">
    <property type="entry name" value="Ntn_hydrolases_N"/>
</dbReference>
<dbReference type="OrthoDB" id="431557at2759"/>
<dbReference type="InterPro" id="IPR023332">
    <property type="entry name" value="Proteasome_alpha-type"/>
</dbReference>
<evidence type="ECO:0000313" key="7">
    <source>
        <dbReference type="Proteomes" id="UP000039865"/>
    </source>
</evidence>
<evidence type="ECO:0000259" key="5">
    <source>
        <dbReference type="SMART" id="SM00948"/>
    </source>
</evidence>
<dbReference type="Gene3D" id="3.60.20.10">
    <property type="entry name" value="Glutamine Phosphoribosylpyrophosphate, subunit 1, domain 1"/>
    <property type="match status" value="1"/>
</dbReference>
<dbReference type="InterPro" id="IPR000426">
    <property type="entry name" value="Proteasome_asu_N"/>
</dbReference>
<dbReference type="CDD" id="cd03755">
    <property type="entry name" value="proteasome_alpha_type_7"/>
    <property type="match status" value="1"/>
</dbReference>
<evidence type="ECO:0000256" key="3">
    <source>
        <dbReference type="ARBA" id="ARBA00022942"/>
    </source>
</evidence>
<reference evidence="6 7" key="1">
    <citation type="submission" date="2014-06" db="EMBL/GenBank/DDBJ databases">
        <authorList>
            <person name="Swart Estienne"/>
        </authorList>
    </citation>
    <scope>NUCLEOTIDE SEQUENCE [LARGE SCALE GENOMIC DNA]</scope>
    <source>
        <strain evidence="6 7">130c</strain>
    </source>
</reference>
<dbReference type="EMBL" id="CCKQ01019827">
    <property type="protein sequence ID" value="CDW91857.1"/>
    <property type="molecule type" value="Genomic_DNA"/>
</dbReference>
<dbReference type="GO" id="GO:0006511">
    <property type="term" value="P:ubiquitin-dependent protein catabolic process"/>
    <property type="evidence" value="ECO:0007669"/>
    <property type="project" value="InterPro"/>
</dbReference>
<keyword evidence="2" id="KW-0963">Cytoplasm</keyword>
<dbReference type="SUPFAM" id="SSF56235">
    <property type="entry name" value="N-terminal nucleophile aminohydrolases (Ntn hydrolases)"/>
    <property type="match status" value="1"/>
</dbReference>
<dbReference type="PROSITE" id="PS51475">
    <property type="entry name" value="PROTEASOME_ALPHA_2"/>
    <property type="match status" value="1"/>
</dbReference>